<gene>
    <name evidence="1" type="ORF">E7746_06230</name>
</gene>
<dbReference type="AlphaFoldDB" id="A0A4P7VHN5"/>
<proteinExistence type="predicted"/>
<name>A0A4P7VHN5_9BACT</name>
<organism evidence="1 2">
    <name type="scientific">Muribaculum gordoncarteri</name>
    <dbReference type="NCBI Taxonomy" id="2530390"/>
    <lineage>
        <taxon>Bacteria</taxon>
        <taxon>Pseudomonadati</taxon>
        <taxon>Bacteroidota</taxon>
        <taxon>Bacteroidia</taxon>
        <taxon>Bacteroidales</taxon>
        <taxon>Muribaculaceae</taxon>
        <taxon>Muribaculum</taxon>
    </lineage>
</organism>
<reference evidence="1 2" key="1">
    <citation type="submission" date="2019-02" db="EMBL/GenBank/DDBJ databases">
        <title>Isolation and identification of novel species under the genus Muribaculum.</title>
        <authorList>
            <person name="Miyake S."/>
            <person name="Ding Y."/>
            <person name="Low A."/>
            <person name="Soh M."/>
            <person name="Seedorf H."/>
        </authorList>
    </citation>
    <scope>NUCLEOTIDE SEQUENCE [LARGE SCALE GENOMIC DNA]</scope>
    <source>
        <strain evidence="1 2">TLL-A4</strain>
    </source>
</reference>
<dbReference type="RefSeq" id="WP_016278666.1">
    <property type="nucleotide sequence ID" value="NZ_CP039393.1"/>
</dbReference>
<dbReference type="OrthoDB" id="1098005at2"/>
<dbReference type="GeneID" id="82152554"/>
<dbReference type="KEGG" id="mgod:E7746_06230"/>
<dbReference type="EMBL" id="CP039393">
    <property type="protein sequence ID" value="QCD35520.1"/>
    <property type="molecule type" value="Genomic_DNA"/>
</dbReference>
<accession>A0A4P7VHN5</accession>
<keyword evidence="2" id="KW-1185">Reference proteome</keyword>
<evidence type="ECO:0000313" key="1">
    <source>
        <dbReference type="EMBL" id="QCD35520.1"/>
    </source>
</evidence>
<protein>
    <submittedName>
        <fullName evidence="1">Uncharacterized protein</fullName>
    </submittedName>
</protein>
<sequence length="90" mass="10319">MTTTEINYKSTDYTCRIVTSNEGESLIIGGLELLDALMPYPITDKCNGFADKEAERVDEEIFYYTSENDLKLPDNELVAILRESNPEWFD</sequence>
<dbReference type="Proteomes" id="UP000297031">
    <property type="component" value="Chromosome"/>
</dbReference>
<evidence type="ECO:0000313" key="2">
    <source>
        <dbReference type="Proteomes" id="UP000297031"/>
    </source>
</evidence>